<reference evidence="2 3" key="1">
    <citation type="journal article" date="2021" name="Elife">
        <title>Chloroplast acquisition without the gene transfer in kleptoplastic sea slugs, Plakobranchus ocellatus.</title>
        <authorList>
            <person name="Maeda T."/>
            <person name="Takahashi S."/>
            <person name="Yoshida T."/>
            <person name="Shimamura S."/>
            <person name="Takaki Y."/>
            <person name="Nagai Y."/>
            <person name="Toyoda A."/>
            <person name="Suzuki Y."/>
            <person name="Arimoto A."/>
            <person name="Ishii H."/>
            <person name="Satoh N."/>
            <person name="Nishiyama T."/>
            <person name="Hasebe M."/>
            <person name="Maruyama T."/>
            <person name="Minagawa J."/>
            <person name="Obokata J."/>
            <person name="Shigenobu S."/>
        </authorList>
    </citation>
    <scope>NUCLEOTIDE SEQUENCE [LARGE SCALE GENOMIC DNA]</scope>
</reference>
<dbReference type="AlphaFoldDB" id="A0AAV3YCJ6"/>
<gene>
    <name evidence="2" type="ORF">PoB_000726400</name>
</gene>
<organism evidence="2 3">
    <name type="scientific">Plakobranchus ocellatus</name>
    <dbReference type="NCBI Taxonomy" id="259542"/>
    <lineage>
        <taxon>Eukaryota</taxon>
        <taxon>Metazoa</taxon>
        <taxon>Spiralia</taxon>
        <taxon>Lophotrochozoa</taxon>
        <taxon>Mollusca</taxon>
        <taxon>Gastropoda</taxon>
        <taxon>Heterobranchia</taxon>
        <taxon>Euthyneura</taxon>
        <taxon>Panpulmonata</taxon>
        <taxon>Sacoglossa</taxon>
        <taxon>Placobranchoidea</taxon>
        <taxon>Plakobranchidae</taxon>
        <taxon>Plakobranchus</taxon>
    </lineage>
</organism>
<name>A0AAV3YCJ6_9GAST</name>
<keyword evidence="3" id="KW-1185">Reference proteome</keyword>
<feature type="compositionally biased region" description="Polar residues" evidence="1">
    <location>
        <begin position="11"/>
        <end position="22"/>
    </location>
</feature>
<proteinExistence type="predicted"/>
<dbReference type="EMBL" id="BLXT01000847">
    <property type="protein sequence ID" value="GFN80758.1"/>
    <property type="molecule type" value="Genomic_DNA"/>
</dbReference>
<sequence length="66" mass="7148">MQLDLRPIKVTSGTDSPRPSSVQTAIHCTGEVPIHELPAAGEMVANNVDDLTSQDQNDYNEQDPSI</sequence>
<accession>A0AAV3YCJ6</accession>
<dbReference type="Proteomes" id="UP000735302">
    <property type="component" value="Unassembled WGS sequence"/>
</dbReference>
<evidence type="ECO:0000313" key="2">
    <source>
        <dbReference type="EMBL" id="GFN80758.1"/>
    </source>
</evidence>
<comment type="caution">
    <text evidence="2">The sequence shown here is derived from an EMBL/GenBank/DDBJ whole genome shotgun (WGS) entry which is preliminary data.</text>
</comment>
<protein>
    <submittedName>
        <fullName evidence="2">Uncharacterized protein</fullName>
    </submittedName>
</protein>
<evidence type="ECO:0000313" key="3">
    <source>
        <dbReference type="Proteomes" id="UP000735302"/>
    </source>
</evidence>
<feature type="region of interest" description="Disordered" evidence="1">
    <location>
        <begin position="47"/>
        <end position="66"/>
    </location>
</feature>
<evidence type="ECO:0000256" key="1">
    <source>
        <dbReference type="SAM" id="MobiDB-lite"/>
    </source>
</evidence>
<feature type="region of interest" description="Disordered" evidence="1">
    <location>
        <begin position="1"/>
        <end position="22"/>
    </location>
</feature>
<feature type="compositionally biased region" description="Polar residues" evidence="1">
    <location>
        <begin position="49"/>
        <end position="66"/>
    </location>
</feature>